<dbReference type="PANTHER" id="PTHR38471">
    <property type="entry name" value="FOUR HELIX BUNDLE PROTEIN"/>
    <property type="match status" value="1"/>
</dbReference>
<dbReference type="PANTHER" id="PTHR38471:SF2">
    <property type="entry name" value="FOUR HELIX BUNDLE PROTEIN"/>
    <property type="match status" value="1"/>
</dbReference>
<dbReference type="InterPro" id="IPR012657">
    <property type="entry name" value="23S_rRNA-intervening_sequence"/>
</dbReference>
<accession>A0A068NZ31</accession>
<dbReference type="NCBIfam" id="TIGR02436">
    <property type="entry name" value="four helix bundle protein"/>
    <property type="match status" value="1"/>
</dbReference>
<keyword evidence="2" id="KW-1185">Reference proteome</keyword>
<dbReference type="Pfam" id="PF05635">
    <property type="entry name" value="23S_rRNA_IVP"/>
    <property type="match status" value="1"/>
</dbReference>
<proteinExistence type="predicted"/>
<dbReference type="EMBL" id="CP007139">
    <property type="protein sequence ID" value="AIE87864.1"/>
    <property type="molecule type" value="Genomic_DNA"/>
</dbReference>
<dbReference type="SUPFAM" id="SSF158446">
    <property type="entry name" value="IVS-encoded protein-like"/>
    <property type="match status" value="1"/>
</dbReference>
<dbReference type="Gene3D" id="1.20.1440.60">
    <property type="entry name" value="23S rRNA-intervening sequence"/>
    <property type="match status" value="1"/>
</dbReference>
<evidence type="ECO:0000313" key="2">
    <source>
        <dbReference type="Proteomes" id="UP000027982"/>
    </source>
</evidence>
<name>A0A068NZ31_FIMGI</name>
<evidence type="ECO:0000313" key="1">
    <source>
        <dbReference type="EMBL" id="AIE87864.1"/>
    </source>
</evidence>
<dbReference type="eggNOG" id="ENOG5032YWC">
    <property type="taxonomic scope" value="Bacteria"/>
</dbReference>
<dbReference type="Proteomes" id="UP000027982">
    <property type="component" value="Chromosome"/>
</dbReference>
<evidence type="ECO:0008006" key="3">
    <source>
        <dbReference type="Google" id="ProtNLM"/>
    </source>
</evidence>
<dbReference type="AlphaFoldDB" id="A0A068NZ31"/>
<dbReference type="HOGENOM" id="CLU_129874_0_8_0"/>
<dbReference type="OrthoDB" id="9811959at2"/>
<organism evidence="1 2">
    <name type="scientific">Fimbriimonas ginsengisoli Gsoil 348</name>
    <dbReference type="NCBI Taxonomy" id="661478"/>
    <lineage>
        <taxon>Bacteria</taxon>
        <taxon>Bacillati</taxon>
        <taxon>Armatimonadota</taxon>
        <taxon>Fimbriimonadia</taxon>
        <taxon>Fimbriimonadales</taxon>
        <taxon>Fimbriimonadaceae</taxon>
        <taxon>Fimbriimonas</taxon>
    </lineage>
</organism>
<dbReference type="InterPro" id="IPR036583">
    <property type="entry name" value="23S_rRNA_IVS_sf"/>
</dbReference>
<reference evidence="1 2" key="1">
    <citation type="journal article" date="2014" name="PLoS ONE">
        <title>The first complete genome sequence of the class fimbriimonadia in the phylum armatimonadetes.</title>
        <authorList>
            <person name="Hu Z.Y."/>
            <person name="Wang Y.Z."/>
            <person name="Im W.T."/>
            <person name="Wang S.Y."/>
            <person name="Zhao G.P."/>
            <person name="Zheng H.J."/>
            <person name="Quan Z.X."/>
        </authorList>
    </citation>
    <scope>NUCLEOTIDE SEQUENCE [LARGE SCALE GENOMIC DNA]</scope>
    <source>
        <strain evidence="1">Gsoil 348</strain>
    </source>
</reference>
<protein>
    <recommendedName>
        <fullName evidence="3">Four helix bundle protein</fullName>
    </recommendedName>
</protein>
<dbReference type="KEGG" id="fgi:OP10G_4496"/>
<dbReference type="CDD" id="cd16377">
    <property type="entry name" value="23S_rRNA_IVP_like"/>
    <property type="match status" value="1"/>
</dbReference>
<sequence>MDLVEAVYRVTRRFPRDEQFGLTSQLRRSAVSIPANIAEGYGRGSKASLANFCRIAQGSLFELRTELEVALRTEVASAEELKPLQGMAVELSRMLDGFIRSLKPDSTSENC</sequence>
<gene>
    <name evidence="1" type="ORF">OP10G_4496</name>
</gene>
<dbReference type="STRING" id="661478.OP10G_4496"/>